<sequence>MNRAPSVRINRLPSVSQDDEQEAQSDTIEIPPPSALRDNRAPFQATGKPLIGILLLEGDDRSEDADRLALIADFGVPLSIGIDPTSEGASQRAYEYYDAGAEIIVLSSLPENASPQDVEVTLAQYQVSLPMAVAMMEMPSETASRTSRSLWQHVIAILHDRGYGLVAENVGLNTAVQLASKTGVPHVQIFYGITPEETQDRLRTIFNRAIFRATQKGAAVVTAPGDVTALTALKAWALVDRPSSVQIAPISAVLLEVAPQ</sequence>
<evidence type="ECO:0008006" key="4">
    <source>
        <dbReference type="Google" id="ProtNLM"/>
    </source>
</evidence>
<dbReference type="KEGG" id="hat:RC74_15380"/>
<reference evidence="2 3" key="1">
    <citation type="submission" date="2016-02" db="EMBL/GenBank/DDBJ databases">
        <title>Complete genome sequence of Halocynthiibacter arcticus PAMC 20958t from arctic marine sediment.</title>
        <authorList>
            <person name="Lee Y.M."/>
            <person name="Baek K."/>
            <person name="Lee H.K."/>
            <person name="Shin S.C."/>
        </authorList>
    </citation>
    <scope>NUCLEOTIDE SEQUENCE [LARGE SCALE GENOMIC DNA]</scope>
    <source>
        <strain evidence="2">PAMC 20958</strain>
    </source>
</reference>
<dbReference type="Gene3D" id="3.20.20.370">
    <property type="entry name" value="Glycoside hydrolase/deacetylase"/>
    <property type="match status" value="1"/>
</dbReference>
<dbReference type="GO" id="GO:0005975">
    <property type="term" value="P:carbohydrate metabolic process"/>
    <property type="evidence" value="ECO:0007669"/>
    <property type="project" value="InterPro"/>
</dbReference>
<evidence type="ECO:0000256" key="1">
    <source>
        <dbReference type="SAM" id="MobiDB-lite"/>
    </source>
</evidence>
<dbReference type="AlphaFoldDB" id="A0A126V2B9"/>
<dbReference type="EMBL" id="CP014327">
    <property type="protein sequence ID" value="AML52472.1"/>
    <property type="molecule type" value="Genomic_DNA"/>
</dbReference>
<dbReference type="SUPFAM" id="SSF88713">
    <property type="entry name" value="Glycoside hydrolase/deacetylase"/>
    <property type="match status" value="1"/>
</dbReference>
<gene>
    <name evidence="2" type="ORF">RC74_15380</name>
</gene>
<dbReference type="InterPro" id="IPR011330">
    <property type="entry name" value="Glyco_hydro/deAcase_b/a-brl"/>
</dbReference>
<dbReference type="RefSeq" id="WP_062628307.1">
    <property type="nucleotide sequence ID" value="NZ_CP014327.1"/>
</dbReference>
<protein>
    <recommendedName>
        <fullName evidence="4">Divergent polysaccharide deacetylase family protein</fullName>
    </recommendedName>
</protein>
<organism evidence="2 3">
    <name type="scientific">Falsihalocynthiibacter arcticus</name>
    <dbReference type="NCBI Taxonomy" id="1579316"/>
    <lineage>
        <taxon>Bacteria</taxon>
        <taxon>Pseudomonadati</taxon>
        <taxon>Pseudomonadota</taxon>
        <taxon>Alphaproteobacteria</taxon>
        <taxon>Rhodobacterales</taxon>
        <taxon>Roseobacteraceae</taxon>
        <taxon>Falsihalocynthiibacter</taxon>
    </lineage>
</organism>
<keyword evidence="3" id="KW-1185">Reference proteome</keyword>
<evidence type="ECO:0000313" key="2">
    <source>
        <dbReference type="EMBL" id="AML52472.1"/>
    </source>
</evidence>
<dbReference type="Proteomes" id="UP000070371">
    <property type="component" value="Chromosome"/>
</dbReference>
<feature type="region of interest" description="Disordered" evidence="1">
    <location>
        <begin position="1"/>
        <end position="42"/>
    </location>
</feature>
<dbReference type="Pfam" id="PF04748">
    <property type="entry name" value="Polysacc_deac_2"/>
    <property type="match status" value="1"/>
</dbReference>
<dbReference type="InterPro" id="IPR006837">
    <property type="entry name" value="Divergent_DAC"/>
</dbReference>
<name>A0A126V2B9_9RHOB</name>
<evidence type="ECO:0000313" key="3">
    <source>
        <dbReference type="Proteomes" id="UP000070371"/>
    </source>
</evidence>
<dbReference type="STRING" id="1579316.RC74_15380"/>
<proteinExistence type="predicted"/>
<dbReference type="OrthoDB" id="7658418at2"/>
<accession>A0A126V2B9</accession>